<comment type="caution">
    <text evidence="2">The sequence shown here is derived from an EMBL/GenBank/DDBJ whole genome shotgun (WGS) entry which is preliminary data.</text>
</comment>
<dbReference type="AlphaFoldDB" id="A0ABD0LXV9"/>
<feature type="region of interest" description="Disordered" evidence="1">
    <location>
        <begin position="91"/>
        <end position="127"/>
    </location>
</feature>
<dbReference type="EMBL" id="JACVVK020000017">
    <property type="protein sequence ID" value="KAK7503973.1"/>
    <property type="molecule type" value="Genomic_DNA"/>
</dbReference>
<evidence type="ECO:0000256" key="1">
    <source>
        <dbReference type="SAM" id="MobiDB-lite"/>
    </source>
</evidence>
<proteinExistence type="predicted"/>
<sequence length="127" mass="14276">MKCALKTQHWKTAVRIVQQNLNIIVSYRTFMQSGAASPLERSERPMAGHHFKSVSDISPIFANTNEIFLFFHRDGHQIAGSSRVKKLAHQITEEDKGTAGGCARSPGTNQRTPRRCVRYWSPGDPKP</sequence>
<accession>A0ABD0LXV9</accession>
<keyword evidence="3" id="KW-1185">Reference proteome</keyword>
<evidence type="ECO:0000313" key="3">
    <source>
        <dbReference type="Proteomes" id="UP001519460"/>
    </source>
</evidence>
<name>A0ABD0LXV9_9CAEN</name>
<dbReference type="Proteomes" id="UP001519460">
    <property type="component" value="Unassembled WGS sequence"/>
</dbReference>
<gene>
    <name evidence="2" type="ORF">BaRGS_00004705</name>
</gene>
<organism evidence="2 3">
    <name type="scientific">Batillaria attramentaria</name>
    <dbReference type="NCBI Taxonomy" id="370345"/>
    <lineage>
        <taxon>Eukaryota</taxon>
        <taxon>Metazoa</taxon>
        <taxon>Spiralia</taxon>
        <taxon>Lophotrochozoa</taxon>
        <taxon>Mollusca</taxon>
        <taxon>Gastropoda</taxon>
        <taxon>Caenogastropoda</taxon>
        <taxon>Sorbeoconcha</taxon>
        <taxon>Cerithioidea</taxon>
        <taxon>Batillariidae</taxon>
        <taxon>Batillaria</taxon>
    </lineage>
</organism>
<evidence type="ECO:0000313" key="2">
    <source>
        <dbReference type="EMBL" id="KAK7503973.1"/>
    </source>
</evidence>
<protein>
    <submittedName>
        <fullName evidence="2">Uncharacterized protein</fullName>
    </submittedName>
</protein>
<reference evidence="2 3" key="1">
    <citation type="journal article" date="2023" name="Sci. Data">
        <title>Genome assembly of the Korean intertidal mud-creeper Batillaria attramentaria.</title>
        <authorList>
            <person name="Patra A.K."/>
            <person name="Ho P.T."/>
            <person name="Jun S."/>
            <person name="Lee S.J."/>
            <person name="Kim Y."/>
            <person name="Won Y.J."/>
        </authorList>
    </citation>
    <scope>NUCLEOTIDE SEQUENCE [LARGE SCALE GENOMIC DNA]</scope>
    <source>
        <strain evidence="2">Wonlab-2016</strain>
    </source>
</reference>